<comment type="similarity">
    <text evidence="1">Belongs to the short-chain dehydrogenases/reductases (SDR) family.</text>
</comment>
<accession>A0A7X5XX96</accession>
<dbReference type="FunFam" id="3.40.50.720:FF:000084">
    <property type="entry name" value="Short-chain dehydrogenase reductase"/>
    <property type="match status" value="1"/>
</dbReference>
<dbReference type="PRINTS" id="PR00081">
    <property type="entry name" value="GDHRDH"/>
</dbReference>
<dbReference type="SUPFAM" id="SSF51735">
    <property type="entry name" value="NAD(P)-binding Rossmann-fold domains"/>
    <property type="match status" value="1"/>
</dbReference>
<dbReference type="EMBL" id="JAATJB010000002">
    <property type="protein sequence ID" value="NJB96700.1"/>
    <property type="molecule type" value="Genomic_DNA"/>
</dbReference>
<sequence>MSRPDLLAGRVALVTGASRGIGAAIAKGLVEAGATVWLAARTEGALDATLVTLNALGAGEARALYFDVADPAAIKQAFGTIQKADRRLDVLVNNAGILKASMIEMASVEMMDETYQVNLRSVLVASQYAARLMARNGGGSIINLTSIMGAQGFAGQAVYAASKAGVIGVTKSLAKEFAARQIRVNAIAPGAIDTALIEGLSEEKRQETVASIGMGRLGTPEDVAGLSVFLASDAARYITGQVIGVDGGMMV</sequence>
<dbReference type="Pfam" id="PF13561">
    <property type="entry name" value="adh_short_C2"/>
    <property type="match status" value="1"/>
</dbReference>
<dbReference type="NCBIfam" id="NF005559">
    <property type="entry name" value="PRK07231.1"/>
    <property type="match status" value="1"/>
</dbReference>
<dbReference type="InterPro" id="IPR036291">
    <property type="entry name" value="NAD(P)-bd_dom_sf"/>
</dbReference>
<dbReference type="Gene3D" id="3.40.50.720">
    <property type="entry name" value="NAD(P)-binding Rossmann-like Domain"/>
    <property type="match status" value="1"/>
</dbReference>
<organism evidence="3 4">
    <name type="scientific">Sphingomonas trueperi</name>
    <dbReference type="NCBI Taxonomy" id="53317"/>
    <lineage>
        <taxon>Bacteria</taxon>
        <taxon>Pseudomonadati</taxon>
        <taxon>Pseudomonadota</taxon>
        <taxon>Alphaproteobacteria</taxon>
        <taxon>Sphingomonadales</taxon>
        <taxon>Sphingomonadaceae</taxon>
        <taxon>Sphingomonas</taxon>
    </lineage>
</organism>
<gene>
    <name evidence="3" type="ORF">GGR89_001000</name>
</gene>
<evidence type="ECO:0000256" key="1">
    <source>
        <dbReference type="ARBA" id="ARBA00006484"/>
    </source>
</evidence>
<dbReference type="PROSITE" id="PS00061">
    <property type="entry name" value="ADH_SHORT"/>
    <property type="match status" value="1"/>
</dbReference>
<dbReference type="InterPro" id="IPR020904">
    <property type="entry name" value="Sc_DH/Rdtase_CS"/>
</dbReference>
<evidence type="ECO:0000313" key="3">
    <source>
        <dbReference type="EMBL" id="NJB96700.1"/>
    </source>
</evidence>
<dbReference type="PRINTS" id="PR00080">
    <property type="entry name" value="SDRFAMILY"/>
</dbReference>
<name>A0A7X5XX96_9SPHN</name>
<proteinExistence type="inferred from homology"/>
<dbReference type="PANTHER" id="PTHR42760">
    <property type="entry name" value="SHORT-CHAIN DEHYDROGENASES/REDUCTASES FAMILY MEMBER"/>
    <property type="match status" value="1"/>
</dbReference>
<protein>
    <submittedName>
        <fullName evidence="3">3-oxoacyl-[acyl-carrier protein] reductase</fullName>
        <ecNumber evidence="3">1.1.1.100</ecNumber>
    </submittedName>
</protein>
<dbReference type="NCBIfam" id="NF009466">
    <property type="entry name" value="PRK12826.1-2"/>
    <property type="match status" value="1"/>
</dbReference>
<keyword evidence="4" id="KW-1185">Reference proteome</keyword>
<dbReference type="InterPro" id="IPR002347">
    <property type="entry name" value="SDR_fam"/>
</dbReference>
<comment type="caution">
    <text evidence="3">The sequence shown here is derived from an EMBL/GenBank/DDBJ whole genome shotgun (WGS) entry which is preliminary data.</text>
</comment>
<keyword evidence="2 3" id="KW-0560">Oxidoreductase</keyword>
<dbReference type="RefSeq" id="WP_125972872.1">
    <property type="nucleotide sequence ID" value="NZ_BAAADY010000021.1"/>
</dbReference>
<dbReference type="EC" id="1.1.1.100" evidence="3"/>
<dbReference type="Proteomes" id="UP000531251">
    <property type="component" value="Unassembled WGS sequence"/>
</dbReference>
<dbReference type="GO" id="GO:0006633">
    <property type="term" value="P:fatty acid biosynthetic process"/>
    <property type="evidence" value="ECO:0007669"/>
    <property type="project" value="TreeGrafter"/>
</dbReference>
<dbReference type="GO" id="GO:0048038">
    <property type="term" value="F:quinone binding"/>
    <property type="evidence" value="ECO:0007669"/>
    <property type="project" value="TreeGrafter"/>
</dbReference>
<evidence type="ECO:0000256" key="2">
    <source>
        <dbReference type="ARBA" id="ARBA00023002"/>
    </source>
</evidence>
<evidence type="ECO:0000313" key="4">
    <source>
        <dbReference type="Proteomes" id="UP000531251"/>
    </source>
</evidence>
<reference evidence="3 4" key="1">
    <citation type="submission" date="2020-03" db="EMBL/GenBank/DDBJ databases">
        <title>Genomic Encyclopedia of Type Strains, Phase IV (KMG-IV): sequencing the most valuable type-strain genomes for metagenomic binning, comparative biology and taxonomic classification.</title>
        <authorList>
            <person name="Goeker M."/>
        </authorList>
    </citation>
    <scope>NUCLEOTIDE SEQUENCE [LARGE SCALE GENOMIC DNA]</scope>
    <source>
        <strain evidence="3 4">DSM 7225</strain>
    </source>
</reference>
<dbReference type="GO" id="GO:0004316">
    <property type="term" value="F:3-oxoacyl-[acyl-carrier-protein] reductase (NADPH) activity"/>
    <property type="evidence" value="ECO:0007669"/>
    <property type="project" value="UniProtKB-EC"/>
</dbReference>
<dbReference type="PANTHER" id="PTHR42760:SF133">
    <property type="entry name" value="3-OXOACYL-[ACYL-CARRIER-PROTEIN] REDUCTASE"/>
    <property type="match status" value="1"/>
</dbReference>
<dbReference type="AlphaFoldDB" id="A0A7X5XX96"/>